<proteinExistence type="predicted"/>
<gene>
    <name evidence="2" type="primary">pilV</name>
    <name evidence="2" type="ORF">EKH79_01745</name>
</gene>
<keyword evidence="1" id="KW-0812">Transmembrane</keyword>
<evidence type="ECO:0000313" key="3">
    <source>
        <dbReference type="Proteomes" id="UP000267077"/>
    </source>
</evidence>
<dbReference type="InterPro" id="IPR012902">
    <property type="entry name" value="N_methyl_site"/>
</dbReference>
<feature type="transmembrane region" description="Helical" evidence="1">
    <location>
        <begin position="12"/>
        <end position="38"/>
    </location>
</feature>
<dbReference type="AlphaFoldDB" id="A0A3S0Q0Q0"/>
<dbReference type="NCBIfam" id="TIGR02532">
    <property type="entry name" value="IV_pilin_GFxxxE"/>
    <property type="match status" value="1"/>
</dbReference>
<dbReference type="Proteomes" id="UP000267077">
    <property type="component" value="Unassembled WGS sequence"/>
</dbReference>
<protein>
    <submittedName>
        <fullName evidence="2">Type IV pilus modification protein PilV</fullName>
    </submittedName>
</protein>
<keyword evidence="3" id="KW-1185">Reference proteome</keyword>
<dbReference type="Pfam" id="PF07963">
    <property type="entry name" value="N_methyl"/>
    <property type="match status" value="1"/>
</dbReference>
<dbReference type="InterPro" id="IPR013362">
    <property type="entry name" value="Pilus_4_PilV"/>
</dbReference>
<name>A0A3S0Q0Q0_9GAMM</name>
<keyword evidence="1" id="KW-0472">Membrane</keyword>
<evidence type="ECO:0000313" key="2">
    <source>
        <dbReference type="EMBL" id="RUL66571.1"/>
    </source>
</evidence>
<dbReference type="EMBL" id="RYZR01000002">
    <property type="protein sequence ID" value="RUL66571.1"/>
    <property type="molecule type" value="Genomic_DNA"/>
</dbReference>
<comment type="caution">
    <text evidence="2">The sequence shown here is derived from an EMBL/GenBank/DDBJ whole genome shotgun (WGS) entry which is preliminary data.</text>
</comment>
<accession>A0A3S0Q0Q0</accession>
<dbReference type="NCBIfam" id="TIGR02523">
    <property type="entry name" value="type_IV_pilV"/>
    <property type="match status" value="1"/>
</dbReference>
<dbReference type="PROSITE" id="PS00409">
    <property type="entry name" value="PROKAR_NTER_METHYL"/>
    <property type="match status" value="1"/>
</dbReference>
<organism evidence="2 3">
    <name type="scientific">Dyella dinghuensis</name>
    <dbReference type="NCBI Taxonomy" id="1920169"/>
    <lineage>
        <taxon>Bacteria</taxon>
        <taxon>Pseudomonadati</taxon>
        <taxon>Pseudomonadota</taxon>
        <taxon>Gammaproteobacteria</taxon>
        <taxon>Lysobacterales</taxon>
        <taxon>Rhodanobacteraceae</taxon>
        <taxon>Dyella</taxon>
    </lineage>
</organism>
<keyword evidence="1" id="KW-1133">Transmembrane helix</keyword>
<sequence>MSFMQYASRQRGITLIEVLIALLIFSIGLMGVAGLLVMSARSVHTAYLRTQVTFLAQSMADRMSANVIGVWKGYYNGSYPSSGAQSCERGCTPQQLAEHDKALWGSQLATFLPPATKAKISCSAAGVAYAPTLDQIASRPPYGGSCEMTITWTERGLTVDSPDADDQSLQTFAWEFQP</sequence>
<evidence type="ECO:0000256" key="1">
    <source>
        <dbReference type="SAM" id="Phobius"/>
    </source>
</evidence>
<reference evidence="2 3" key="1">
    <citation type="submission" date="2018-12" db="EMBL/GenBank/DDBJ databases">
        <title>Dyella dinghuensis sp. nov. DHOA06 and Dyella choica sp. nov. 4M-K27, isolated from forest soil.</title>
        <authorList>
            <person name="Qiu L.-H."/>
            <person name="Gao Z.-H."/>
        </authorList>
    </citation>
    <scope>NUCLEOTIDE SEQUENCE [LARGE SCALE GENOMIC DNA]</scope>
    <source>
        <strain evidence="2 3">DHOA06</strain>
    </source>
</reference>